<dbReference type="RefSeq" id="WP_267656553.1">
    <property type="nucleotide sequence ID" value="NZ_JAOVZR010000003.1"/>
</dbReference>
<dbReference type="InterPro" id="IPR018247">
    <property type="entry name" value="EF_Hand_1_Ca_BS"/>
</dbReference>
<dbReference type="InterPro" id="IPR011992">
    <property type="entry name" value="EF-hand-dom_pair"/>
</dbReference>
<evidence type="ECO:0000313" key="4">
    <source>
        <dbReference type="Proteomes" id="UP001073227"/>
    </source>
</evidence>
<dbReference type="Pfam" id="PF13499">
    <property type="entry name" value="EF-hand_7"/>
    <property type="match status" value="1"/>
</dbReference>
<dbReference type="SUPFAM" id="SSF47473">
    <property type="entry name" value="EF-hand"/>
    <property type="match status" value="1"/>
</dbReference>
<gene>
    <name evidence="3" type="ORF">OEG84_24735</name>
</gene>
<evidence type="ECO:0000313" key="3">
    <source>
        <dbReference type="EMBL" id="MCY0150816.1"/>
    </source>
</evidence>
<reference evidence="3" key="1">
    <citation type="submission" date="2022-10" db="EMBL/GenBank/DDBJ databases">
        <title>Hoeflea sp. G2-23, isolated from marine algae.</title>
        <authorList>
            <person name="Kristyanto S."/>
            <person name="Kim J.M."/>
            <person name="Jeon C.O."/>
        </authorList>
    </citation>
    <scope>NUCLEOTIDE SEQUENCE</scope>
    <source>
        <strain evidence="3">G2-23</strain>
    </source>
</reference>
<dbReference type="Pfam" id="PF13202">
    <property type="entry name" value="EF-hand_5"/>
    <property type="match status" value="1"/>
</dbReference>
<feature type="region of interest" description="Disordered" evidence="1">
    <location>
        <begin position="150"/>
        <end position="182"/>
    </location>
</feature>
<sequence>MAGGNANMMQGMMGGEMGSMMRMMKMMHGGQSGMMGMDGETGGMGAGMMGMGGSMMGDTDHMQRLFDANDDGTVSPEELRTGLLDELKTYDADGNGMLSLAEFETLHAAHIREHTVDRFQAFDADGDGQVTSEEFAAPADRMKRMMMMRSGNMPGQDGGMMDGEQPGSMMQNDAQSETKQDN</sequence>
<dbReference type="PROSITE" id="PS00018">
    <property type="entry name" value="EF_HAND_1"/>
    <property type="match status" value="2"/>
</dbReference>
<organism evidence="3 4">
    <name type="scientific">Hoeflea algicola</name>
    <dbReference type="NCBI Taxonomy" id="2983763"/>
    <lineage>
        <taxon>Bacteria</taxon>
        <taxon>Pseudomonadati</taxon>
        <taxon>Pseudomonadota</taxon>
        <taxon>Alphaproteobacteria</taxon>
        <taxon>Hyphomicrobiales</taxon>
        <taxon>Rhizobiaceae</taxon>
        <taxon>Hoeflea</taxon>
    </lineage>
</organism>
<comment type="caution">
    <text evidence="3">The sequence shown here is derived from an EMBL/GenBank/DDBJ whole genome shotgun (WGS) entry which is preliminary data.</text>
</comment>
<evidence type="ECO:0000259" key="2">
    <source>
        <dbReference type="PROSITE" id="PS50222"/>
    </source>
</evidence>
<proteinExistence type="predicted"/>
<protein>
    <submittedName>
        <fullName evidence="3">EF-hand domain-containing protein</fullName>
    </submittedName>
</protein>
<dbReference type="Gene3D" id="1.10.238.10">
    <property type="entry name" value="EF-hand"/>
    <property type="match status" value="2"/>
</dbReference>
<dbReference type="InterPro" id="IPR002048">
    <property type="entry name" value="EF_hand_dom"/>
</dbReference>
<keyword evidence="4" id="KW-1185">Reference proteome</keyword>
<dbReference type="PROSITE" id="PS50222">
    <property type="entry name" value="EF_HAND_2"/>
    <property type="match status" value="2"/>
</dbReference>
<dbReference type="Proteomes" id="UP001073227">
    <property type="component" value="Unassembled WGS sequence"/>
</dbReference>
<feature type="domain" description="EF-hand" evidence="2">
    <location>
        <begin position="64"/>
        <end position="89"/>
    </location>
</feature>
<evidence type="ECO:0000256" key="1">
    <source>
        <dbReference type="SAM" id="MobiDB-lite"/>
    </source>
</evidence>
<dbReference type="EMBL" id="JAOVZR010000003">
    <property type="protein sequence ID" value="MCY0150816.1"/>
    <property type="molecule type" value="Genomic_DNA"/>
</dbReference>
<name>A0ABT3ZHY2_9HYPH</name>
<feature type="domain" description="EF-hand" evidence="2">
    <location>
        <begin position="110"/>
        <end position="145"/>
    </location>
</feature>
<dbReference type="SMART" id="SM00054">
    <property type="entry name" value="EFh"/>
    <property type="match status" value="3"/>
</dbReference>
<accession>A0ABT3ZHY2</accession>